<keyword evidence="3" id="KW-1185">Reference proteome</keyword>
<dbReference type="Proteomes" id="UP001221142">
    <property type="component" value="Unassembled WGS sequence"/>
</dbReference>
<name>A0AAD7BNH2_9AGAR</name>
<feature type="compositionally biased region" description="Basic and acidic residues" evidence="1">
    <location>
        <begin position="18"/>
        <end position="28"/>
    </location>
</feature>
<evidence type="ECO:0000313" key="3">
    <source>
        <dbReference type="Proteomes" id="UP001221142"/>
    </source>
</evidence>
<evidence type="ECO:0000313" key="2">
    <source>
        <dbReference type="EMBL" id="KAJ7625849.1"/>
    </source>
</evidence>
<organism evidence="2 3">
    <name type="scientific">Roridomyces roridus</name>
    <dbReference type="NCBI Taxonomy" id="1738132"/>
    <lineage>
        <taxon>Eukaryota</taxon>
        <taxon>Fungi</taxon>
        <taxon>Dikarya</taxon>
        <taxon>Basidiomycota</taxon>
        <taxon>Agaricomycotina</taxon>
        <taxon>Agaricomycetes</taxon>
        <taxon>Agaricomycetidae</taxon>
        <taxon>Agaricales</taxon>
        <taxon>Marasmiineae</taxon>
        <taxon>Mycenaceae</taxon>
        <taxon>Roridomyces</taxon>
    </lineage>
</organism>
<evidence type="ECO:0000256" key="1">
    <source>
        <dbReference type="SAM" id="MobiDB-lite"/>
    </source>
</evidence>
<accession>A0AAD7BNH2</accession>
<sequence length="320" mass="34520">MPQSDPKGTGGAGGHESFSTRRIHDTDASRVGSRYSASMPQDGGRRTHSLINDEFLGGLERSETGSRAGPKDFITVTCRKFRQSPGCGVMWDIGLMARGGKQAGMIEARGEGWGLEHSAFRVGSGKSRELPGARGMEHASLSLSRSREAAHPSSSLMEVDEVLGGRWRGREGEMWVVRRNTGHGHWEGRGTGREDSEEGHGPTESRRRGGMRDIGKWDNICILVLTRTRHGGLHGRLGLDLRMRGLGELTSGAAAAGGTERQKRRWAGDSRVTSRGGPGKMSLEALGERQLQGGWEWVVVGGKKQAGDKGQTASLLTELT</sequence>
<reference evidence="2" key="1">
    <citation type="submission" date="2023-03" db="EMBL/GenBank/DDBJ databases">
        <title>Massive genome expansion in bonnet fungi (Mycena s.s.) driven by repeated elements and novel gene families across ecological guilds.</title>
        <authorList>
            <consortium name="Lawrence Berkeley National Laboratory"/>
            <person name="Harder C.B."/>
            <person name="Miyauchi S."/>
            <person name="Viragh M."/>
            <person name="Kuo A."/>
            <person name="Thoen E."/>
            <person name="Andreopoulos B."/>
            <person name="Lu D."/>
            <person name="Skrede I."/>
            <person name="Drula E."/>
            <person name="Henrissat B."/>
            <person name="Morin E."/>
            <person name="Kohler A."/>
            <person name="Barry K."/>
            <person name="LaButti K."/>
            <person name="Morin E."/>
            <person name="Salamov A."/>
            <person name="Lipzen A."/>
            <person name="Mereny Z."/>
            <person name="Hegedus B."/>
            <person name="Baldrian P."/>
            <person name="Stursova M."/>
            <person name="Weitz H."/>
            <person name="Taylor A."/>
            <person name="Grigoriev I.V."/>
            <person name="Nagy L.G."/>
            <person name="Martin F."/>
            <person name="Kauserud H."/>
        </authorList>
    </citation>
    <scope>NUCLEOTIDE SEQUENCE</scope>
    <source>
        <strain evidence="2">9284</strain>
    </source>
</reference>
<dbReference type="EMBL" id="JARKIF010000012">
    <property type="protein sequence ID" value="KAJ7625849.1"/>
    <property type="molecule type" value="Genomic_DNA"/>
</dbReference>
<protein>
    <submittedName>
        <fullName evidence="2">Uncharacterized protein</fullName>
    </submittedName>
</protein>
<gene>
    <name evidence="2" type="ORF">FB45DRAFT_1005142</name>
</gene>
<feature type="compositionally biased region" description="Basic and acidic residues" evidence="1">
    <location>
        <begin position="184"/>
        <end position="211"/>
    </location>
</feature>
<feature type="region of interest" description="Disordered" evidence="1">
    <location>
        <begin position="182"/>
        <end position="211"/>
    </location>
</feature>
<proteinExistence type="predicted"/>
<feature type="region of interest" description="Disordered" evidence="1">
    <location>
        <begin position="254"/>
        <end position="279"/>
    </location>
</feature>
<comment type="caution">
    <text evidence="2">The sequence shown here is derived from an EMBL/GenBank/DDBJ whole genome shotgun (WGS) entry which is preliminary data.</text>
</comment>
<dbReference type="AlphaFoldDB" id="A0AAD7BNH2"/>
<feature type="region of interest" description="Disordered" evidence="1">
    <location>
        <begin position="1"/>
        <end position="49"/>
    </location>
</feature>